<sequence>MKKRNKTALTLGAALLTVVLMSTACSNQQTTGSSPSPTSSASASSAPETTTPSPSASAETISGTGKYVGMQDNHSIEITTAEGPTAFQISPEVAEKIGEWEENTSVKFQYTVEKLETDNGSVEQKTIISIEKE</sequence>
<feature type="compositionally biased region" description="Low complexity" evidence="1">
    <location>
        <begin position="33"/>
        <end position="60"/>
    </location>
</feature>
<reference evidence="4" key="1">
    <citation type="journal article" date="2019" name="Int. J. Syst. Evol. Microbiol.">
        <title>The Global Catalogue of Microorganisms (GCM) 10K type strain sequencing project: providing services to taxonomists for standard genome sequencing and annotation.</title>
        <authorList>
            <consortium name="The Broad Institute Genomics Platform"/>
            <consortium name="The Broad Institute Genome Sequencing Center for Infectious Disease"/>
            <person name="Wu L."/>
            <person name="Ma J."/>
        </authorList>
    </citation>
    <scope>NUCLEOTIDE SEQUENCE [LARGE SCALE GENOMIC DNA]</scope>
    <source>
        <strain evidence="4">CGMCC 4.1641</strain>
    </source>
</reference>
<accession>A0ABV8SD93</accession>
<keyword evidence="2" id="KW-0732">Signal</keyword>
<evidence type="ECO:0000313" key="4">
    <source>
        <dbReference type="Proteomes" id="UP001595755"/>
    </source>
</evidence>
<comment type="caution">
    <text evidence="3">The sequence shown here is derived from an EMBL/GenBank/DDBJ whole genome shotgun (WGS) entry which is preliminary data.</text>
</comment>
<feature type="chain" id="PRO_5045337734" evidence="2">
    <location>
        <begin position="25"/>
        <end position="133"/>
    </location>
</feature>
<name>A0ABV8SD93_9BACL</name>
<dbReference type="Proteomes" id="UP001595755">
    <property type="component" value="Unassembled WGS sequence"/>
</dbReference>
<feature type="signal peptide" evidence="2">
    <location>
        <begin position="1"/>
        <end position="24"/>
    </location>
</feature>
<dbReference type="RefSeq" id="WP_204605648.1">
    <property type="nucleotide sequence ID" value="NZ_JBHSED010000035.1"/>
</dbReference>
<evidence type="ECO:0000313" key="3">
    <source>
        <dbReference type="EMBL" id="MFC4304863.1"/>
    </source>
</evidence>
<organism evidence="3 4">
    <name type="scientific">Cohnella boryungensis</name>
    <dbReference type="NCBI Taxonomy" id="768479"/>
    <lineage>
        <taxon>Bacteria</taxon>
        <taxon>Bacillati</taxon>
        <taxon>Bacillota</taxon>
        <taxon>Bacilli</taxon>
        <taxon>Bacillales</taxon>
        <taxon>Paenibacillaceae</taxon>
        <taxon>Cohnella</taxon>
    </lineage>
</organism>
<evidence type="ECO:0000256" key="1">
    <source>
        <dbReference type="SAM" id="MobiDB-lite"/>
    </source>
</evidence>
<gene>
    <name evidence="3" type="ORF">ACFO1S_15645</name>
</gene>
<dbReference type="PROSITE" id="PS51257">
    <property type="entry name" value="PROKAR_LIPOPROTEIN"/>
    <property type="match status" value="1"/>
</dbReference>
<proteinExistence type="predicted"/>
<keyword evidence="4" id="KW-1185">Reference proteome</keyword>
<feature type="region of interest" description="Disordered" evidence="1">
    <location>
        <begin position="26"/>
        <end position="68"/>
    </location>
</feature>
<evidence type="ECO:0000256" key="2">
    <source>
        <dbReference type="SAM" id="SignalP"/>
    </source>
</evidence>
<protein>
    <submittedName>
        <fullName evidence="3">Uncharacterized protein</fullName>
    </submittedName>
</protein>
<dbReference type="EMBL" id="JBHSED010000035">
    <property type="protein sequence ID" value="MFC4304863.1"/>
    <property type="molecule type" value="Genomic_DNA"/>
</dbReference>